<dbReference type="InterPro" id="IPR050465">
    <property type="entry name" value="UPF0194_transport"/>
</dbReference>
<dbReference type="Gene3D" id="2.40.420.20">
    <property type="match status" value="1"/>
</dbReference>
<evidence type="ECO:0000313" key="5">
    <source>
        <dbReference type="EMBL" id="TGV03412.1"/>
    </source>
</evidence>
<keyword evidence="3" id="KW-1133">Transmembrane helix</keyword>
<dbReference type="OrthoDB" id="1957187at2"/>
<comment type="caution">
    <text evidence="5">The sequence shown here is derived from an EMBL/GenBank/DDBJ whole genome shotgun (WGS) entry which is preliminary data.</text>
</comment>
<proteinExistence type="predicted"/>
<dbReference type="Gene3D" id="2.40.30.170">
    <property type="match status" value="1"/>
</dbReference>
<name>A0A4S1E0K1_9FLAO</name>
<dbReference type="InterPro" id="IPR058627">
    <property type="entry name" value="MdtA-like_C"/>
</dbReference>
<dbReference type="Proteomes" id="UP000307602">
    <property type="component" value="Unassembled WGS sequence"/>
</dbReference>
<reference evidence="5 6" key="1">
    <citation type="submission" date="2019-04" db="EMBL/GenBank/DDBJ databases">
        <authorList>
            <person name="Liu A."/>
        </authorList>
    </citation>
    <scope>NUCLEOTIDE SEQUENCE [LARGE SCALE GENOMIC DNA]</scope>
    <source>
        <strain evidence="5 6">RZ03</strain>
    </source>
</reference>
<evidence type="ECO:0000256" key="2">
    <source>
        <dbReference type="ARBA" id="ARBA00023054"/>
    </source>
</evidence>
<gene>
    <name evidence="5" type="ORF">EM932_06995</name>
</gene>
<evidence type="ECO:0000313" key="6">
    <source>
        <dbReference type="Proteomes" id="UP000307602"/>
    </source>
</evidence>
<evidence type="ECO:0000256" key="1">
    <source>
        <dbReference type="ARBA" id="ARBA00004196"/>
    </source>
</evidence>
<keyword evidence="3" id="KW-0812">Transmembrane</keyword>
<evidence type="ECO:0000259" key="4">
    <source>
        <dbReference type="Pfam" id="PF25967"/>
    </source>
</evidence>
<feature type="transmembrane region" description="Helical" evidence="3">
    <location>
        <begin position="16"/>
        <end position="34"/>
    </location>
</feature>
<dbReference type="RefSeq" id="WP_135876466.1">
    <property type="nucleotide sequence ID" value="NZ_SRSO01000007.1"/>
</dbReference>
<dbReference type="PANTHER" id="PTHR32347:SF23">
    <property type="entry name" value="BLL5650 PROTEIN"/>
    <property type="match status" value="1"/>
</dbReference>
<evidence type="ECO:0000256" key="3">
    <source>
        <dbReference type="SAM" id="Phobius"/>
    </source>
</evidence>
<dbReference type="GO" id="GO:0030313">
    <property type="term" value="C:cell envelope"/>
    <property type="evidence" value="ECO:0007669"/>
    <property type="project" value="UniProtKB-SubCell"/>
</dbReference>
<dbReference type="Pfam" id="PF25967">
    <property type="entry name" value="RND-MFP_C"/>
    <property type="match status" value="1"/>
</dbReference>
<sequence>MDTKIEKKKGIRPKHIAIVSAVLLFLYFIGYIAFSDSGSTLKVEKDKLTISTTVQDKFNDYISISGLVQPISTVYLDAYEGGRVLEILIEEGSMVKEGDVILKLENRELYGQILNSETNLAIKQNDLRQTQINFESKRIGGQKSLLESEFQLKKAKRKFEQYKALYTDELIAGEEFLQAEESYELAQKNHEVNKFQVKQDSLLSTGSIKDLVKDLARMKQTLGMAYERIENLNVKAPIDGQLGMLDAEIGKQIGRGQSIAQVNVLTDFKIESTVDEHYTDRIKKGLTGTFERGDISFGITLKKVYPEVREGKFKIDMVFSGEKPNNIRTGQNYYIKLQLGAPTEALLLPRGAFFQSTGGQWVYVVHSTGEFAVKRSVKIGKQNPKYYEILEGLQEGEQVITSDYDAFGESDKLLLK</sequence>
<dbReference type="AlphaFoldDB" id="A0A4S1E0K1"/>
<dbReference type="Gene3D" id="2.40.50.100">
    <property type="match status" value="1"/>
</dbReference>
<dbReference type="PANTHER" id="PTHR32347">
    <property type="entry name" value="EFFLUX SYSTEM COMPONENT YKNX-RELATED"/>
    <property type="match status" value="1"/>
</dbReference>
<protein>
    <submittedName>
        <fullName evidence="5">HlyD family efflux transporter periplasmic adaptor subunit</fullName>
    </submittedName>
</protein>
<dbReference type="Gene3D" id="1.10.287.470">
    <property type="entry name" value="Helix hairpin bin"/>
    <property type="match status" value="1"/>
</dbReference>
<keyword evidence="6" id="KW-1185">Reference proteome</keyword>
<keyword evidence="3" id="KW-0472">Membrane</keyword>
<feature type="domain" description="Multidrug resistance protein MdtA-like C-terminal permuted SH3" evidence="4">
    <location>
        <begin position="345"/>
        <end position="405"/>
    </location>
</feature>
<keyword evidence="2" id="KW-0175">Coiled coil</keyword>
<organism evidence="5 6">
    <name type="scientific">Flavivirga rizhaonensis</name>
    <dbReference type="NCBI Taxonomy" id="2559571"/>
    <lineage>
        <taxon>Bacteria</taxon>
        <taxon>Pseudomonadati</taxon>
        <taxon>Bacteroidota</taxon>
        <taxon>Flavobacteriia</taxon>
        <taxon>Flavobacteriales</taxon>
        <taxon>Flavobacteriaceae</taxon>
        <taxon>Flavivirga</taxon>
    </lineage>
</organism>
<dbReference type="SUPFAM" id="SSF111369">
    <property type="entry name" value="HlyD-like secretion proteins"/>
    <property type="match status" value="1"/>
</dbReference>
<accession>A0A4S1E0K1</accession>
<dbReference type="EMBL" id="SRSO01000007">
    <property type="protein sequence ID" value="TGV03412.1"/>
    <property type="molecule type" value="Genomic_DNA"/>
</dbReference>
<comment type="subcellular location">
    <subcellularLocation>
        <location evidence="1">Cell envelope</location>
    </subcellularLocation>
</comment>